<evidence type="ECO:0000313" key="1">
    <source>
        <dbReference type="EMBL" id="CAD7572157.1"/>
    </source>
</evidence>
<sequence length="145" mass="16788">MVEGRMESRQRQSWWEVGYLGWVATLQLAYDRGTTVLNTLHCCLALSNVRKESFPFAWENVRDMRGGITLREGIQLIEEVYNTGRLSAFDMMEVNLRLGNTRDSQLTLEAAQHLLRAVFVDKMRYTFSEEKKLSLRLSGDMVHPT</sequence>
<proteinExistence type="predicted"/>
<reference evidence="1" key="1">
    <citation type="submission" date="2020-11" db="EMBL/GenBank/DDBJ databases">
        <authorList>
            <person name="Tran Van P."/>
        </authorList>
    </citation>
    <scope>NUCLEOTIDE SEQUENCE</scope>
</reference>
<accession>A0A7R9J4A7</accession>
<dbReference type="SUPFAM" id="SSF52768">
    <property type="entry name" value="Arginase/deacetylase"/>
    <property type="match status" value="1"/>
</dbReference>
<gene>
    <name evidence="1" type="ORF">TCMB3V08_LOCUS4812</name>
</gene>
<dbReference type="EMBL" id="OE180870">
    <property type="protein sequence ID" value="CAD7572157.1"/>
    <property type="molecule type" value="Genomic_DNA"/>
</dbReference>
<organism evidence="1">
    <name type="scientific">Timema californicum</name>
    <name type="common">California timema</name>
    <name type="synonym">Walking stick</name>
    <dbReference type="NCBI Taxonomy" id="61474"/>
    <lineage>
        <taxon>Eukaryota</taxon>
        <taxon>Metazoa</taxon>
        <taxon>Ecdysozoa</taxon>
        <taxon>Arthropoda</taxon>
        <taxon>Hexapoda</taxon>
        <taxon>Insecta</taxon>
        <taxon>Pterygota</taxon>
        <taxon>Neoptera</taxon>
        <taxon>Polyneoptera</taxon>
        <taxon>Phasmatodea</taxon>
        <taxon>Timematodea</taxon>
        <taxon>Timematoidea</taxon>
        <taxon>Timematidae</taxon>
        <taxon>Timema</taxon>
    </lineage>
</organism>
<name>A0A7R9J4A7_TIMCA</name>
<dbReference type="Gene3D" id="3.40.800.10">
    <property type="entry name" value="Ureohydrolase domain"/>
    <property type="match status" value="1"/>
</dbReference>
<protein>
    <submittedName>
        <fullName evidence="1">(California timema) hypothetical protein</fullName>
    </submittedName>
</protein>
<dbReference type="InterPro" id="IPR023696">
    <property type="entry name" value="Ureohydrolase_dom_sf"/>
</dbReference>
<dbReference type="AlphaFoldDB" id="A0A7R9J4A7"/>